<dbReference type="InterPro" id="IPR016667">
    <property type="entry name" value="Caps_polysacc_synth_CpsB/CapC"/>
</dbReference>
<evidence type="ECO:0000313" key="6">
    <source>
        <dbReference type="EMBL" id="PTL37912.1"/>
    </source>
</evidence>
<evidence type="ECO:0000256" key="5">
    <source>
        <dbReference type="PIRNR" id="PIRNR016557"/>
    </source>
</evidence>
<dbReference type="Proteomes" id="UP000240509">
    <property type="component" value="Unassembled WGS sequence"/>
</dbReference>
<protein>
    <recommendedName>
        <fullName evidence="5">Tyrosine-protein phosphatase</fullName>
        <ecNumber evidence="5">3.1.3.48</ecNumber>
    </recommendedName>
</protein>
<organism evidence="6 7">
    <name type="scientific">Alkalicoccus saliphilus</name>
    <dbReference type="NCBI Taxonomy" id="200989"/>
    <lineage>
        <taxon>Bacteria</taxon>
        <taxon>Bacillati</taxon>
        <taxon>Bacillota</taxon>
        <taxon>Bacilli</taxon>
        <taxon>Bacillales</taxon>
        <taxon>Bacillaceae</taxon>
        <taxon>Alkalicoccus</taxon>
    </lineage>
</organism>
<comment type="caution">
    <text evidence="6">The sequence shown here is derived from an EMBL/GenBank/DDBJ whole genome shotgun (WGS) entry which is preliminary data.</text>
</comment>
<dbReference type="Pfam" id="PF19567">
    <property type="entry name" value="CpsB_CapC"/>
    <property type="match status" value="1"/>
</dbReference>
<dbReference type="PANTHER" id="PTHR39181:SF1">
    <property type="entry name" value="TYROSINE-PROTEIN PHOSPHATASE YWQE"/>
    <property type="match status" value="1"/>
</dbReference>
<dbReference type="GO" id="GO:0004725">
    <property type="term" value="F:protein tyrosine phosphatase activity"/>
    <property type="evidence" value="ECO:0007669"/>
    <property type="project" value="UniProtKB-UniRule"/>
</dbReference>
<dbReference type="AlphaFoldDB" id="A0A2T4U3D4"/>
<gene>
    <name evidence="6" type="ORF">C6Y45_14015</name>
</gene>
<dbReference type="SUPFAM" id="SSF89550">
    <property type="entry name" value="PHP domain-like"/>
    <property type="match status" value="1"/>
</dbReference>
<evidence type="ECO:0000256" key="1">
    <source>
        <dbReference type="ARBA" id="ARBA00005750"/>
    </source>
</evidence>
<dbReference type="OrthoDB" id="9788539at2"/>
<dbReference type="PIRSF" id="PIRSF016557">
    <property type="entry name" value="Caps_synth_CpsB"/>
    <property type="match status" value="1"/>
</dbReference>
<keyword evidence="2 5" id="KW-0378">Hydrolase</keyword>
<dbReference type="EMBL" id="PZJJ01000029">
    <property type="protein sequence ID" value="PTL37912.1"/>
    <property type="molecule type" value="Genomic_DNA"/>
</dbReference>
<keyword evidence="7" id="KW-1185">Reference proteome</keyword>
<dbReference type="RefSeq" id="WP_107585859.1">
    <property type="nucleotide sequence ID" value="NZ_PZJJ01000029.1"/>
</dbReference>
<dbReference type="EC" id="3.1.3.48" evidence="5"/>
<reference evidence="6 7" key="1">
    <citation type="submission" date="2018-03" db="EMBL/GenBank/DDBJ databases">
        <title>Alkalicoccus saliphilus sp. nov., isolated from a mineral pool.</title>
        <authorList>
            <person name="Zhao B."/>
        </authorList>
    </citation>
    <scope>NUCLEOTIDE SEQUENCE [LARGE SCALE GENOMIC DNA]</scope>
    <source>
        <strain evidence="6 7">6AG</strain>
    </source>
</reference>
<evidence type="ECO:0000256" key="4">
    <source>
        <dbReference type="ARBA" id="ARBA00051722"/>
    </source>
</evidence>
<dbReference type="InterPro" id="IPR016195">
    <property type="entry name" value="Pol/histidinol_Pase-like"/>
</dbReference>
<evidence type="ECO:0000256" key="2">
    <source>
        <dbReference type="ARBA" id="ARBA00022801"/>
    </source>
</evidence>
<dbReference type="Gene3D" id="3.20.20.140">
    <property type="entry name" value="Metal-dependent hydrolases"/>
    <property type="match status" value="1"/>
</dbReference>
<sequence>MIDLHSHILPGLDDGAANDEQLLAMANAAVKDGITKITATPHHQNGSFTNPAAVIRKEVEKANAFLNEQNVPLEILPGQEVRIYGELLEDLEKGELLPLNDSSYLFVEFPSNQVPRYAKQMLFDVQLAGITPIIVHPERNSVFMEKPDLLYEFVQNGSLTQVTAASITGRFGKKIRSFSFDLLDANLTHFLASDAHNTTTRGFYMQEAYEEIGGETAQVLKQNAERIVNHEAVFSEQPHKIEKKGLFQKLFKK</sequence>
<dbReference type="PANTHER" id="PTHR39181">
    <property type="entry name" value="TYROSINE-PROTEIN PHOSPHATASE YWQE"/>
    <property type="match status" value="1"/>
</dbReference>
<keyword evidence="3 5" id="KW-0904">Protein phosphatase</keyword>
<evidence type="ECO:0000313" key="7">
    <source>
        <dbReference type="Proteomes" id="UP000240509"/>
    </source>
</evidence>
<proteinExistence type="inferred from homology"/>
<accession>A0A2T4U3D4</accession>
<comment type="similarity">
    <text evidence="1 5">Belongs to the metallo-dependent hydrolases superfamily. CpsB/CapC family.</text>
</comment>
<name>A0A2T4U3D4_9BACI</name>
<evidence type="ECO:0000256" key="3">
    <source>
        <dbReference type="ARBA" id="ARBA00022912"/>
    </source>
</evidence>
<comment type="catalytic activity">
    <reaction evidence="4 5">
        <text>O-phospho-L-tyrosyl-[protein] + H2O = L-tyrosyl-[protein] + phosphate</text>
        <dbReference type="Rhea" id="RHEA:10684"/>
        <dbReference type="Rhea" id="RHEA-COMP:10136"/>
        <dbReference type="Rhea" id="RHEA-COMP:20101"/>
        <dbReference type="ChEBI" id="CHEBI:15377"/>
        <dbReference type="ChEBI" id="CHEBI:43474"/>
        <dbReference type="ChEBI" id="CHEBI:46858"/>
        <dbReference type="ChEBI" id="CHEBI:61978"/>
        <dbReference type="EC" id="3.1.3.48"/>
    </reaction>
</comment>
<dbReference type="GO" id="GO:0030145">
    <property type="term" value="F:manganese ion binding"/>
    <property type="evidence" value="ECO:0007669"/>
    <property type="project" value="UniProtKB-UniRule"/>
</dbReference>